<name>A0A1I3Q6J5_9BURK</name>
<protein>
    <submittedName>
        <fullName evidence="2">Lipid-binding SYLF domain-containing protein</fullName>
    </submittedName>
</protein>
<accession>A0A1I3Q6J5</accession>
<organism evidence="2 3">
    <name type="scientific">Paraburkholderia megapolitana</name>
    <dbReference type="NCBI Taxonomy" id="420953"/>
    <lineage>
        <taxon>Bacteria</taxon>
        <taxon>Pseudomonadati</taxon>
        <taxon>Pseudomonadota</taxon>
        <taxon>Betaproteobacteria</taxon>
        <taxon>Burkholderiales</taxon>
        <taxon>Burkholderiaceae</taxon>
        <taxon>Paraburkholderia</taxon>
    </lineage>
</organism>
<keyword evidence="3" id="KW-1185">Reference proteome</keyword>
<reference evidence="2 3" key="1">
    <citation type="submission" date="2016-10" db="EMBL/GenBank/DDBJ databases">
        <authorList>
            <person name="de Groot N.N."/>
        </authorList>
    </citation>
    <scope>NUCLEOTIDE SEQUENCE [LARGE SCALE GENOMIC DNA]</scope>
    <source>
        <strain evidence="2 3">LMG 23650</strain>
    </source>
</reference>
<dbReference type="STRING" id="420953.SAMN05192543_106218"/>
<dbReference type="InterPro" id="IPR007461">
    <property type="entry name" value="Ysc84_actin-binding"/>
</dbReference>
<evidence type="ECO:0000259" key="1">
    <source>
        <dbReference type="Pfam" id="PF04366"/>
    </source>
</evidence>
<dbReference type="Proteomes" id="UP000199548">
    <property type="component" value="Unassembled WGS sequence"/>
</dbReference>
<sequence>MRIACGDAPYPLPSSLAAETGGRVCTLSYRLWLHERVLSFISLDHMEKIMLRRTFIWSTPGSLLALGLAVSGCTTTSPTDSSSTQMDKRRTIDAGVDSTLSRLYVAARGSHELVAKAHGVLTFPSVIDAGFVVGGQYGEGSLRIADRTVGYYSTTTGSIGWQIGAQSRAIVFLFMTEAALGRFRSADGWSAGGDASVALLKVGANGNLDTSMATGQVDAFLLTNNGLMAGASLEGTKVTRISSL</sequence>
<evidence type="ECO:0000313" key="3">
    <source>
        <dbReference type="Proteomes" id="UP000199548"/>
    </source>
</evidence>
<dbReference type="CDD" id="cd11524">
    <property type="entry name" value="SYLF"/>
    <property type="match status" value="1"/>
</dbReference>
<proteinExistence type="predicted"/>
<evidence type="ECO:0000313" key="2">
    <source>
        <dbReference type="EMBL" id="SFJ29027.1"/>
    </source>
</evidence>
<feature type="domain" description="Ysc84 actin-binding" evidence="1">
    <location>
        <begin position="156"/>
        <end position="239"/>
    </location>
</feature>
<dbReference type="Pfam" id="PF04366">
    <property type="entry name" value="Ysc84"/>
    <property type="match status" value="1"/>
</dbReference>
<dbReference type="AlphaFoldDB" id="A0A1I3Q6J5"/>
<dbReference type="EMBL" id="FOQU01000006">
    <property type="protein sequence ID" value="SFJ29027.1"/>
    <property type="molecule type" value="Genomic_DNA"/>
</dbReference>
<gene>
    <name evidence="2" type="ORF">SAMN05192543_106218</name>
</gene>